<proteinExistence type="predicted"/>
<keyword evidence="2" id="KW-0175">Coiled coil</keyword>
<dbReference type="GO" id="GO:0003755">
    <property type="term" value="F:peptidyl-prolyl cis-trans isomerase activity"/>
    <property type="evidence" value="ECO:0007669"/>
    <property type="project" value="UniProtKB-KW"/>
</dbReference>
<dbReference type="SUPFAM" id="SSF54534">
    <property type="entry name" value="FKBP-like"/>
    <property type="match status" value="1"/>
</dbReference>
<dbReference type="Gene3D" id="3.10.50.40">
    <property type="match status" value="1"/>
</dbReference>
<dbReference type="InterPro" id="IPR046357">
    <property type="entry name" value="PPIase_dom_sf"/>
</dbReference>
<evidence type="ECO:0000313" key="6">
    <source>
        <dbReference type="Proteomes" id="UP000236434"/>
    </source>
</evidence>
<keyword evidence="1" id="KW-0697">Rotamase</keyword>
<dbReference type="InterPro" id="IPR050245">
    <property type="entry name" value="PrsA_foldase"/>
</dbReference>
<accession>A0A2K1P037</accession>
<feature type="domain" description="PpiC" evidence="4">
    <location>
        <begin position="177"/>
        <end position="268"/>
    </location>
</feature>
<dbReference type="AlphaFoldDB" id="A0A2K1P037"/>
<dbReference type="PANTHER" id="PTHR47245">
    <property type="entry name" value="PEPTIDYLPROLYL ISOMERASE"/>
    <property type="match status" value="1"/>
</dbReference>
<keyword evidence="1" id="KW-0413">Isomerase</keyword>
<evidence type="ECO:0000256" key="3">
    <source>
        <dbReference type="SAM" id="SignalP"/>
    </source>
</evidence>
<dbReference type="EMBL" id="AZRL01000016">
    <property type="protein sequence ID" value="PNR96155.1"/>
    <property type="molecule type" value="Genomic_DNA"/>
</dbReference>
<name>A0A2K1P037_9BACT</name>
<dbReference type="PROSITE" id="PS50198">
    <property type="entry name" value="PPIC_PPIASE_2"/>
    <property type="match status" value="1"/>
</dbReference>
<dbReference type="InterPro" id="IPR000297">
    <property type="entry name" value="PPIase_PpiC"/>
</dbReference>
<keyword evidence="3" id="KW-0732">Signal</keyword>
<sequence>MKKLLVVLGVLMVLSVSIFSETAAYLTSKDGQQIYESYFLELDQLMGEYHNTLLNMLSQNPQYDQYFNKPIDLISITDVLMEYKAMEKFLNDNGITLDATKISQETDQMYNQYMGNESTKQIFLQFFEKEEYFRGFINSLVYRNEVITELRNYFSNFSEEELSTYVSNNFEYFKTQFDTVKISRIVTADESTANSIKSEILQNKISFTQAASKNSLDTQTASVGGLVGWVKRGDISENIFEASLSSTPGEIVGPISSSLGYQIVLVEDKKTYETADELLLDNDIKNKLTTNYVDYQITNWYDPYMSNYDFAISYKPLEIAYDIYKAQSYDDLANVEKKYRNTILNDNKLPEEWYVSYIFIVENLLPMKISQKNDLEGYLNIAQSNPEFLEYSKDEINNQIEHYRQLKDTAESTDVRNEAAKKENTLSELAYLQGTYGIFTQQEIQSEYDELTSDIEQMNIALENSLLTLREMNPDSIEIIGRLYQFKPDDPNIAFDYYATIYSYILNYYNSTGDIESVRQDFETIKGTLNSLNPESLDEERVNQRQQILENIDQLLNQ</sequence>
<evidence type="ECO:0000256" key="1">
    <source>
        <dbReference type="PROSITE-ProRule" id="PRU00278"/>
    </source>
</evidence>
<evidence type="ECO:0000256" key="2">
    <source>
        <dbReference type="SAM" id="Coils"/>
    </source>
</evidence>
<comment type="caution">
    <text evidence="5">The sequence shown here is derived from an EMBL/GenBank/DDBJ whole genome shotgun (WGS) entry which is preliminary data.</text>
</comment>
<dbReference type="SUPFAM" id="SSF109998">
    <property type="entry name" value="Triger factor/SurA peptide-binding domain-like"/>
    <property type="match status" value="1"/>
</dbReference>
<dbReference type="OrthoDB" id="49410at2"/>
<reference evidence="5 6" key="1">
    <citation type="submission" date="2013-12" db="EMBL/GenBank/DDBJ databases">
        <title>Comparative genomics of Petrotoga isolates.</title>
        <authorList>
            <person name="Nesbo C.L."/>
            <person name="Charchuk R."/>
            <person name="Chow K."/>
        </authorList>
    </citation>
    <scope>NUCLEOTIDE SEQUENCE [LARGE SCALE GENOMIC DNA]</scope>
    <source>
        <strain evidence="5 6">DSM 13574</strain>
    </source>
</reference>
<dbReference type="InterPro" id="IPR027304">
    <property type="entry name" value="Trigger_fact/SurA_dom_sf"/>
</dbReference>
<dbReference type="Proteomes" id="UP000236434">
    <property type="component" value="Unassembled WGS sequence"/>
</dbReference>
<protein>
    <recommendedName>
        <fullName evidence="4">PpiC domain-containing protein</fullName>
    </recommendedName>
</protein>
<evidence type="ECO:0000313" key="5">
    <source>
        <dbReference type="EMBL" id="PNR96155.1"/>
    </source>
</evidence>
<evidence type="ECO:0000259" key="4">
    <source>
        <dbReference type="PROSITE" id="PS50198"/>
    </source>
</evidence>
<feature type="chain" id="PRO_5014355372" description="PpiC domain-containing protein" evidence="3">
    <location>
        <begin position="24"/>
        <end position="558"/>
    </location>
</feature>
<dbReference type="Pfam" id="PF00639">
    <property type="entry name" value="Rotamase"/>
    <property type="match status" value="1"/>
</dbReference>
<feature type="coiled-coil region" evidence="2">
    <location>
        <begin position="393"/>
        <end position="461"/>
    </location>
</feature>
<feature type="signal peptide" evidence="3">
    <location>
        <begin position="1"/>
        <end position="23"/>
    </location>
</feature>
<organism evidence="5 6">
    <name type="scientific">Petrotoga olearia DSM 13574</name>
    <dbReference type="NCBI Taxonomy" id="1122955"/>
    <lineage>
        <taxon>Bacteria</taxon>
        <taxon>Thermotogati</taxon>
        <taxon>Thermotogota</taxon>
        <taxon>Thermotogae</taxon>
        <taxon>Petrotogales</taxon>
        <taxon>Petrotogaceae</taxon>
        <taxon>Petrotoga</taxon>
    </lineage>
</organism>
<dbReference type="RefSeq" id="WP_103067052.1">
    <property type="nucleotide sequence ID" value="NZ_AZRL01000016.1"/>
</dbReference>
<gene>
    <name evidence="5" type="ORF">X929_05715</name>
</gene>
<dbReference type="PANTHER" id="PTHR47245:SF2">
    <property type="entry name" value="PEPTIDYL-PROLYL CIS-TRANS ISOMERASE HP_0175-RELATED"/>
    <property type="match status" value="1"/>
</dbReference>